<evidence type="ECO:0000313" key="2">
    <source>
        <dbReference type="EMBL" id="JAC01361.1"/>
    </source>
</evidence>
<dbReference type="SMART" id="SM00587">
    <property type="entry name" value="CHK"/>
    <property type="match status" value="1"/>
</dbReference>
<protein>
    <recommendedName>
        <fullName evidence="1">CHK kinase-like domain-containing protein</fullName>
    </recommendedName>
</protein>
<dbReference type="InterPro" id="IPR015897">
    <property type="entry name" value="CHK_kinase-like"/>
</dbReference>
<reference evidence="2" key="2">
    <citation type="journal article" date="2014" name="BMC Genomics">
        <title>A genomic perspective to assessing quality of mass-reared SIT flies used in Mediterranean fruit fly (Ceratitis capitata) eradication in California.</title>
        <authorList>
            <person name="Calla B."/>
            <person name="Hall B."/>
            <person name="Hou S."/>
            <person name="Geib S.M."/>
        </authorList>
    </citation>
    <scope>NUCLEOTIDE SEQUENCE</scope>
</reference>
<accession>W8BJ95</accession>
<reference evidence="2" key="1">
    <citation type="submission" date="2013-07" db="EMBL/GenBank/DDBJ databases">
        <authorList>
            <person name="Geib S."/>
        </authorList>
    </citation>
    <scope>NUCLEOTIDE SEQUENCE</scope>
</reference>
<dbReference type="PANTHER" id="PTHR11012:SF56">
    <property type="entry name" value="CHK KINASE-LIKE DOMAIN-CONTAINING PROTEIN-RELATED"/>
    <property type="match status" value="1"/>
</dbReference>
<dbReference type="AlphaFoldDB" id="W8BJ95"/>
<dbReference type="Pfam" id="PF02958">
    <property type="entry name" value="EcKL"/>
    <property type="match status" value="1"/>
</dbReference>
<name>W8BJ95_CERCA</name>
<proteinExistence type="evidence at transcript level"/>
<evidence type="ECO:0000259" key="1">
    <source>
        <dbReference type="SMART" id="SM00587"/>
    </source>
</evidence>
<dbReference type="SUPFAM" id="SSF56112">
    <property type="entry name" value="Protein kinase-like (PK-like)"/>
    <property type="match status" value="1"/>
</dbReference>
<dbReference type="PANTHER" id="PTHR11012">
    <property type="entry name" value="PROTEIN KINASE-LIKE DOMAIN-CONTAINING"/>
    <property type="match status" value="1"/>
</dbReference>
<dbReference type="InterPro" id="IPR004119">
    <property type="entry name" value="EcKL"/>
</dbReference>
<sequence>MTFEYSKDVVEIPKYLDLDFFEDVVENALYETNVKVLKVHFMMGSAVGENFLSILYRIKVHYELLDTGERGELSTFVKCLPVRKGLDFLEELKVFGKEKKTFLDILPKLCLFQEPDAPFAGRLYHFMKRPVNCLALEDLNTRGYRMAAQEVGFDEKHSRLVMKRIGQFHAISMHLAKKDPNIQKEYRDGLLARHALKPDGFPYAFFSGNANALLQLISKWPDYSKIADKLRAYIKNIVDNLVRSQIPQPQDLVRVLNHGDLWFNNVLFKYDGEQKAQNCIFIDYQMSVWTSPGIDLNYFLYTSVSLDVLKTKREELLKEYYGSFHAKLVELNYEPIPSYEDICTEVRRRASYGFFANYCVFPICTQDKTQSGDSSLDNFTGDDFAAKKLEQIYSSKRLAETLRYTLKEFDRMGIWD</sequence>
<dbReference type="EMBL" id="GAMC01005195">
    <property type="protein sequence ID" value="JAC01361.1"/>
    <property type="molecule type" value="mRNA"/>
</dbReference>
<feature type="domain" description="CHK kinase-like" evidence="1">
    <location>
        <begin position="134"/>
        <end position="330"/>
    </location>
</feature>
<dbReference type="Gene3D" id="3.90.1200.10">
    <property type="match status" value="1"/>
</dbReference>
<organism evidence="2">
    <name type="scientific">Ceratitis capitata</name>
    <name type="common">Mediterranean fruit fly</name>
    <name type="synonym">Tephritis capitata</name>
    <dbReference type="NCBI Taxonomy" id="7213"/>
    <lineage>
        <taxon>Eukaryota</taxon>
        <taxon>Metazoa</taxon>
        <taxon>Ecdysozoa</taxon>
        <taxon>Arthropoda</taxon>
        <taxon>Hexapoda</taxon>
        <taxon>Insecta</taxon>
        <taxon>Pterygota</taxon>
        <taxon>Neoptera</taxon>
        <taxon>Endopterygota</taxon>
        <taxon>Diptera</taxon>
        <taxon>Brachycera</taxon>
        <taxon>Muscomorpha</taxon>
        <taxon>Tephritoidea</taxon>
        <taxon>Tephritidae</taxon>
        <taxon>Ceratitis</taxon>
        <taxon>Ceratitis</taxon>
    </lineage>
</organism>
<dbReference type="InterPro" id="IPR011009">
    <property type="entry name" value="Kinase-like_dom_sf"/>
</dbReference>
<dbReference type="OrthoDB" id="8250698at2759"/>